<dbReference type="EMBL" id="JADGJH010001727">
    <property type="protein sequence ID" value="KAJ3110457.1"/>
    <property type="molecule type" value="Genomic_DNA"/>
</dbReference>
<evidence type="ECO:0000256" key="1">
    <source>
        <dbReference type="SAM" id="MobiDB-lite"/>
    </source>
</evidence>
<organism evidence="2 3">
    <name type="scientific">Physocladia obscura</name>
    <dbReference type="NCBI Taxonomy" id="109957"/>
    <lineage>
        <taxon>Eukaryota</taxon>
        <taxon>Fungi</taxon>
        <taxon>Fungi incertae sedis</taxon>
        <taxon>Chytridiomycota</taxon>
        <taxon>Chytridiomycota incertae sedis</taxon>
        <taxon>Chytridiomycetes</taxon>
        <taxon>Chytridiales</taxon>
        <taxon>Chytriomycetaceae</taxon>
        <taxon>Physocladia</taxon>
    </lineage>
</organism>
<feature type="non-terminal residue" evidence="2">
    <location>
        <position position="94"/>
    </location>
</feature>
<dbReference type="AlphaFoldDB" id="A0AAD5XEZ3"/>
<feature type="compositionally biased region" description="Basic and acidic residues" evidence="1">
    <location>
        <begin position="1"/>
        <end position="23"/>
    </location>
</feature>
<protein>
    <submittedName>
        <fullName evidence="2">Uncharacterized protein</fullName>
    </submittedName>
</protein>
<name>A0AAD5XEZ3_9FUNG</name>
<sequence length="94" mass="10583">RTSRRDSRDRDHRRVSRSPDRDTRKNRRSSRRDDDREREHSRSPRSSGNDKKDDRRDEKAAAADYIAEEVVDEGFVGTAAAAAGDGVLSGLSAL</sequence>
<feature type="region of interest" description="Disordered" evidence="1">
    <location>
        <begin position="1"/>
        <end position="61"/>
    </location>
</feature>
<dbReference type="Proteomes" id="UP001211907">
    <property type="component" value="Unassembled WGS sequence"/>
</dbReference>
<feature type="compositionally biased region" description="Basic and acidic residues" evidence="1">
    <location>
        <begin position="31"/>
        <end position="61"/>
    </location>
</feature>
<evidence type="ECO:0000313" key="2">
    <source>
        <dbReference type="EMBL" id="KAJ3110457.1"/>
    </source>
</evidence>
<comment type="caution">
    <text evidence="2">The sequence shown here is derived from an EMBL/GenBank/DDBJ whole genome shotgun (WGS) entry which is preliminary data.</text>
</comment>
<gene>
    <name evidence="2" type="ORF">HK100_003029</name>
</gene>
<evidence type="ECO:0000313" key="3">
    <source>
        <dbReference type="Proteomes" id="UP001211907"/>
    </source>
</evidence>
<feature type="non-terminal residue" evidence="2">
    <location>
        <position position="1"/>
    </location>
</feature>
<keyword evidence="3" id="KW-1185">Reference proteome</keyword>
<reference evidence="2" key="1">
    <citation type="submission" date="2020-05" db="EMBL/GenBank/DDBJ databases">
        <title>Phylogenomic resolution of chytrid fungi.</title>
        <authorList>
            <person name="Stajich J.E."/>
            <person name="Amses K."/>
            <person name="Simmons R."/>
            <person name="Seto K."/>
            <person name="Myers J."/>
            <person name="Bonds A."/>
            <person name="Quandt C.A."/>
            <person name="Barry K."/>
            <person name="Liu P."/>
            <person name="Grigoriev I."/>
            <person name="Longcore J.E."/>
            <person name="James T.Y."/>
        </authorList>
    </citation>
    <scope>NUCLEOTIDE SEQUENCE</scope>
    <source>
        <strain evidence="2">JEL0513</strain>
    </source>
</reference>
<proteinExistence type="predicted"/>
<accession>A0AAD5XEZ3</accession>